<proteinExistence type="predicted"/>
<evidence type="ECO:0000313" key="3">
    <source>
        <dbReference type="Proteomes" id="UP001063166"/>
    </source>
</evidence>
<keyword evidence="3" id="KW-1185">Reference proteome</keyword>
<sequence>MARSHCVLDGSSFDLSYEPDVQPRHLCAAYSDAPGLNDLVASIIDETTYVYDQGGVLIFLPSFSVFTIARNTLGGDGSQTGPTNRNRPPYTSMMLPSLCL</sequence>
<feature type="region of interest" description="Disordered" evidence="1">
    <location>
        <begin position="74"/>
        <end position="96"/>
    </location>
</feature>
<protein>
    <submittedName>
        <fullName evidence="2">Uncharacterized protein</fullName>
    </submittedName>
</protein>
<dbReference type="EMBL" id="BRPK01000002">
    <property type="protein sequence ID" value="GLB34526.1"/>
    <property type="molecule type" value="Genomic_DNA"/>
</dbReference>
<organism evidence="2 3">
    <name type="scientific">Lyophyllum shimeji</name>
    <name type="common">Hon-shimeji</name>
    <name type="synonym">Tricholoma shimeji</name>
    <dbReference type="NCBI Taxonomy" id="47721"/>
    <lineage>
        <taxon>Eukaryota</taxon>
        <taxon>Fungi</taxon>
        <taxon>Dikarya</taxon>
        <taxon>Basidiomycota</taxon>
        <taxon>Agaricomycotina</taxon>
        <taxon>Agaricomycetes</taxon>
        <taxon>Agaricomycetidae</taxon>
        <taxon>Agaricales</taxon>
        <taxon>Tricholomatineae</taxon>
        <taxon>Lyophyllaceae</taxon>
        <taxon>Lyophyllum</taxon>
    </lineage>
</organism>
<accession>A0A9P3UKN2</accession>
<evidence type="ECO:0000313" key="2">
    <source>
        <dbReference type="EMBL" id="GLB34526.1"/>
    </source>
</evidence>
<dbReference type="AlphaFoldDB" id="A0A9P3UKN2"/>
<dbReference type="Proteomes" id="UP001063166">
    <property type="component" value="Unassembled WGS sequence"/>
</dbReference>
<comment type="caution">
    <text evidence="2">The sequence shown here is derived from an EMBL/GenBank/DDBJ whole genome shotgun (WGS) entry which is preliminary data.</text>
</comment>
<name>A0A9P3UKN2_LYOSH</name>
<gene>
    <name evidence="2" type="ORF">LshimejAT787_0200910</name>
</gene>
<reference evidence="2" key="1">
    <citation type="submission" date="2022-07" db="EMBL/GenBank/DDBJ databases">
        <title>The genome of Lyophyllum shimeji provides insight into the initial evolution of ectomycorrhizal fungal genome.</title>
        <authorList>
            <person name="Kobayashi Y."/>
            <person name="Shibata T."/>
            <person name="Hirakawa H."/>
            <person name="Shigenobu S."/>
            <person name="Nishiyama T."/>
            <person name="Yamada A."/>
            <person name="Hasebe M."/>
            <person name="Kawaguchi M."/>
        </authorList>
    </citation>
    <scope>NUCLEOTIDE SEQUENCE</scope>
    <source>
        <strain evidence="2">AT787</strain>
    </source>
</reference>
<evidence type="ECO:0000256" key="1">
    <source>
        <dbReference type="SAM" id="MobiDB-lite"/>
    </source>
</evidence>